<dbReference type="Proteomes" id="UP000095286">
    <property type="component" value="Unplaced"/>
</dbReference>
<sequence>MCNIYFTDNFVAFYLEMRVSLLNEKDDSSCANFDEITIDHLHLDWDVSFENENITGVVVLDFTVIKPTNKLFLDSRQLNIKSIQFRGQQLSSKFHPNGVLGEKIEINLPELNEGEKDQMTIEYVTNRGASALQFISKEQTVDKKAAYLYSQCQPIHARSIVPCMDTPSVKQSYTATVVVPEGLTCLMSAVADGNAVSANGKSTFKFGQSVPIPSYLLAIVVGDLVKKDISPRCAVWSEESVIDKAHNEFIYTEKMLATAEELLGPYIWGRYDLVVLPTTFPFGGMENPCCTFITPTLLAGDRSLTNVIAHEIAHSWTGNTVTNATWEHFWLNEGFTVFCERKIIGRISGEEMRQFEALSGWESRLVPAVNEVFGHHHEYTKLVPRLNGADPDDAFSTIPYEKGSALLQYLEEILDDIPRFESFVRDYIQKYARQSITTDVWKDYLFEYYDDKRDILDKVDFEKWFHEAGIPPNRPNYDESLMCKCRHLANKWIQAKDEDLNQFTECKTFESMSSVEKDQVLDYIRQGDSKITIEKVKKLTDVYKLDKTENCEIIMSWLTLGLKAEWHDIIEPALAFSSTYGRLKYVKPLYKRLFEWKESKDLAIASFKKNIPFMHPITAHVVSNMLPKED</sequence>
<name>A0AC35U662_9BILA</name>
<protein>
    <submittedName>
        <fullName evidence="2">Leuk-A4-hydro_C domain-containing protein</fullName>
    </submittedName>
</protein>
<organism evidence="1 2">
    <name type="scientific">Rhabditophanes sp. KR3021</name>
    <dbReference type="NCBI Taxonomy" id="114890"/>
    <lineage>
        <taxon>Eukaryota</taxon>
        <taxon>Metazoa</taxon>
        <taxon>Ecdysozoa</taxon>
        <taxon>Nematoda</taxon>
        <taxon>Chromadorea</taxon>
        <taxon>Rhabditida</taxon>
        <taxon>Tylenchina</taxon>
        <taxon>Panagrolaimomorpha</taxon>
        <taxon>Strongyloidoidea</taxon>
        <taxon>Alloionematidae</taxon>
        <taxon>Rhabditophanes</taxon>
    </lineage>
</organism>
<accession>A0AC35U662</accession>
<dbReference type="WBParaSite" id="RSKR_0000803300.1">
    <property type="protein sequence ID" value="RSKR_0000803300.1"/>
    <property type="gene ID" value="RSKR_0000803300"/>
</dbReference>
<evidence type="ECO:0000313" key="2">
    <source>
        <dbReference type="WBParaSite" id="RSKR_0000803300.1"/>
    </source>
</evidence>
<proteinExistence type="predicted"/>
<evidence type="ECO:0000313" key="1">
    <source>
        <dbReference type="Proteomes" id="UP000095286"/>
    </source>
</evidence>
<reference evidence="2" key="1">
    <citation type="submission" date="2016-11" db="UniProtKB">
        <authorList>
            <consortium name="WormBaseParasite"/>
        </authorList>
    </citation>
    <scope>IDENTIFICATION</scope>
    <source>
        <strain evidence="2">KR3021</strain>
    </source>
</reference>